<comment type="caution">
    <text evidence="1">The sequence shown here is derived from an EMBL/GenBank/DDBJ whole genome shotgun (WGS) entry which is preliminary data.</text>
</comment>
<sequence>MAKTSLPAATAERIWIVWWVDQRVLVKLPKRQVRQGGECCIQTCPFLAASSDGKRSDGQRYARRVLYPFVDHTSAHLDPVRRLLERHCESGSYRCHASYDKVFDTFDMLLLRGYRPQCELSLVALGLRQSPVKSLAN</sequence>
<evidence type="ECO:0000313" key="2">
    <source>
        <dbReference type="Proteomes" id="UP000018948"/>
    </source>
</evidence>
<dbReference type="EMBL" id="ANIY01003351">
    <property type="protein sequence ID" value="ETP36084.1"/>
    <property type="molecule type" value="Genomic_DNA"/>
</dbReference>
<dbReference type="Proteomes" id="UP000018948">
    <property type="component" value="Unassembled WGS sequence"/>
</dbReference>
<gene>
    <name evidence="1" type="ORF">F442_15878</name>
</gene>
<dbReference type="OrthoDB" id="10297745at2759"/>
<protein>
    <submittedName>
        <fullName evidence="1">Uncharacterized protein</fullName>
    </submittedName>
</protein>
<evidence type="ECO:0000313" key="1">
    <source>
        <dbReference type="EMBL" id="ETP36084.1"/>
    </source>
</evidence>
<accession>W2YPH2</accession>
<name>W2YPH2_PHYNI</name>
<reference evidence="1 2" key="1">
    <citation type="submission" date="2013-11" db="EMBL/GenBank/DDBJ databases">
        <title>The Genome Sequence of Phytophthora parasitica P10297.</title>
        <authorList>
            <consortium name="The Broad Institute Genomics Platform"/>
            <person name="Russ C."/>
            <person name="Tyler B."/>
            <person name="Panabieres F."/>
            <person name="Shan W."/>
            <person name="Tripathy S."/>
            <person name="Grunwald N."/>
            <person name="Machado M."/>
            <person name="Johnson C.S."/>
            <person name="Walker B."/>
            <person name="Young S.K."/>
            <person name="Zeng Q."/>
            <person name="Gargeya S."/>
            <person name="Fitzgerald M."/>
            <person name="Haas B."/>
            <person name="Abouelleil A."/>
            <person name="Allen A.W."/>
            <person name="Alvarado L."/>
            <person name="Arachchi H.M."/>
            <person name="Berlin A.M."/>
            <person name="Chapman S.B."/>
            <person name="Gainer-Dewar J."/>
            <person name="Goldberg J."/>
            <person name="Griggs A."/>
            <person name="Gujja S."/>
            <person name="Hansen M."/>
            <person name="Howarth C."/>
            <person name="Imamovic A."/>
            <person name="Ireland A."/>
            <person name="Larimer J."/>
            <person name="McCowan C."/>
            <person name="Murphy C."/>
            <person name="Pearson M."/>
            <person name="Poon T.W."/>
            <person name="Priest M."/>
            <person name="Roberts A."/>
            <person name="Saif S."/>
            <person name="Shea T."/>
            <person name="Sisk P."/>
            <person name="Sykes S."/>
            <person name="Wortman J."/>
            <person name="Nusbaum C."/>
            <person name="Birren B."/>
        </authorList>
    </citation>
    <scope>NUCLEOTIDE SEQUENCE [LARGE SCALE GENOMIC DNA]</scope>
    <source>
        <strain evidence="1 2">P10297</strain>
    </source>
</reference>
<dbReference type="AlphaFoldDB" id="W2YPH2"/>
<organism evidence="1 2">
    <name type="scientific">Phytophthora nicotianae P10297</name>
    <dbReference type="NCBI Taxonomy" id="1317064"/>
    <lineage>
        <taxon>Eukaryota</taxon>
        <taxon>Sar</taxon>
        <taxon>Stramenopiles</taxon>
        <taxon>Oomycota</taxon>
        <taxon>Peronosporomycetes</taxon>
        <taxon>Peronosporales</taxon>
        <taxon>Peronosporaceae</taxon>
        <taxon>Phytophthora</taxon>
    </lineage>
</organism>
<proteinExistence type="predicted"/>